<dbReference type="Proteomes" id="UP000245207">
    <property type="component" value="Unassembled WGS sequence"/>
</dbReference>
<feature type="transmembrane region" description="Helical" evidence="1">
    <location>
        <begin position="383"/>
        <end position="408"/>
    </location>
</feature>
<name>A0A2U1MQM3_ARTAN</name>
<keyword evidence="2" id="KW-0695">RNA-directed DNA polymerase</keyword>
<comment type="caution">
    <text evidence="2">The sequence shown here is derived from an EMBL/GenBank/DDBJ whole genome shotgun (WGS) entry which is preliminary data.</text>
</comment>
<keyword evidence="1" id="KW-0472">Membrane</keyword>
<gene>
    <name evidence="2" type="ORF">CTI12_AA352750</name>
</gene>
<accession>A0A2U1MQM3</accession>
<protein>
    <submittedName>
        <fullName evidence="2">Reverse transcriptase zinc-binding domain-containing protein</fullName>
    </submittedName>
</protein>
<dbReference type="GO" id="GO:0003964">
    <property type="term" value="F:RNA-directed DNA polymerase activity"/>
    <property type="evidence" value="ECO:0007669"/>
    <property type="project" value="UniProtKB-KW"/>
</dbReference>
<evidence type="ECO:0000313" key="3">
    <source>
        <dbReference type="Proteomes" id="UP000245207"/>
    </source>
</evidence>
<sequence length="409" mass="47173">MKCCFCKLQKDSHSHLFFQCTYARRLWERLKGVSKLDDASYIWVEVISGFANKPAKNTIWSVIQSKEIGAFGDSSRSEEELFRVIVDSVRLRIMGLKIMVTSDVIRASKIWNFPIDKMAKYKLIVEEVSCTDWRNISSTGMWECNRIFMVDLWFKGVKDGGLSRFSVNLALTHVMNSLDDYHGHILIGSFCITWWDNYHGHRIIVQSVIWCGYVAQTTIRITCVELSKYTLGYGIVCYLWSWGFLECVICYSNTNKPCTLFPRTKFSHRVFIRQGFLMRQGIRVIGYCDAHPRSFTATNDMKFWITKEYYVSCYLENVCCNMKSDQNGNFHILSSSNSAYYGRSHMVMFGGTLVDSFVLFHVFRVCDLTIVEAACLLGLEVVGLFFGEFSVCYCFLVVMALLDICSILY</sequence>
<dbReference type="EMBL" id="PKPP01004626">
    <property type="protein sequence ID" value="PWA63514.1"/>
    <property type="molecule type" value="Genomic_DNA"/>
</dbReference>
<proteinExistence type="predicted"/>
<dbReference type="AlphaFoldDB" id="A0A2U1MQM3"/>
<keyword evidence="2" id="KW-0548">Nucleotidyltransferase</keyword>
<keyword evidence="1" id="KW-0812">Transmembrane</keyword>
<evidence type="ECO:0000256" key="1">
    <source>
        <dbReference type="SAM" id="Phobius"/>
    </source>
</evidence>
<organism evidence="2 3">
    <name type="scientific">Artemisia annua</name>
    <name type="common">Sweet wormwood</name>
    <dbReference type="NCBI Taxonomy" id="35608"/>
    <lineage>
        <taxon>Eukaryota</taxon>
        <taxon>Viridiplantae</taxon>
        <taxon>Streptophyta</taxon>
        <taxon>Embryophyta</taxon>
        <taxon>Tracheophyta</taxon>
        <taxon>Spermatophyta</taxon>
        <taxon>Magnoliopsida</taxon>
        <taxon>eudicotyledons</taxon>
        <taxon>Gunneridae</taxon>
        <taxon>Pentapetalae</taxon>
        <taxon>asterids</taxon>
        <taxon>campanulids</taxon>
        <taxon>Asterales</taxon>
        <taxon>Asteraceae</taxon>
        <taxon>Asteroideae</taxon>
        <taxon>Anthemideae</taxon>
        <taxon>Artemisiinae</taxon>
        <taxon>Artemisia</taxon>
    </lineage>
</organism>
<evidence type="ECO:0000313" key="2">
    <source>
        <dbReference type="EMBL" id="PWA63514.1"/>
    </source>
</evidence>
<reference evidence="2 3" key="1">
    <citation type="journal article" date="2018" name="Mol. Plant">
        <title>The genome of Artemisia annua provides insight into the evolution of Asteraceae family and artemisinin biosynthesis.</title>
        <authorList>
            <person name="Shen Q."/>
            <person name="Zhang L."/>
            <person name="Liao Z."/>
            <person name="Wang S."/>
            <person name="Yan T."/>
            <person name="Shi P."/>
            <person name="Liu M."/>
            <person name="Fu X."/>
            <person name="Pan Q."/>
            <person name="Wang Y."/>
            <person name="Lv Z."/>
            <person name="Lu X."/>
            <person name="Zhang F."/>
            <person name="Jiang W."/>
            <person name="Ma Y."/>
            <person name="Chen M."/>
            <person name="Hao X."/>
            <person name="Li L."/>
            <person name="Tang Y."/>
            <person name="Lv G."/>
            <person name="Zhou Y."/>
            <person name="Sun X."/>
            <person name="Brodelius P.E."/>
            <person name="Rose J.K.C."/>
            <person name="Tang K."/>
        </authorList>
    </citation>
    <scope>NUCLEOTIDE SEQUENCE [LARGE SCALE GENOMIC DNA]</scope>
    <source>
        <strain evidence="3">cv. Huhao1</strain>
        <tissue evidence="2">Leaf</tissue>
    </source>
</reference>
<keyword evidence="3" id="KW-1185">Reference proteome</keyword>
<keyword evidence="1" id="KW-1133">Transmembrane helix</keyword>
<keyword evidence="2" id="KW-0808">Transferase</keyword>